<evidence type="ECO:0000259" key="1">
    <source>
        <dbReference type="PROSITE" id="PS51724"/>
    </source>
</evidence>
<dbReference type="RefSeq" id="WP_101252990.1">
    <property type="nucleotide sequence ID" value="NZ_PIUM01000036.1"/>
</dbReference>
<feature type="domain" description="SPOR" evidence="1">
    <location>
        <begin position="308"/>
        <end position="394"/>
    </location>
</feature>
<dbReference type="InterPro" id="IPR007730">
    <property type="entry name" value="SPOR-like_dom"/>
</dbReference>
<dbReference type="Pfam" id="PF05036">
    <property type="entry name" value="SPOR"/>
    <property type="match status" value="1"/>
</dbReference>
<dbReference type="Proteomes" id="UP000233293">
    <property type="component" value="Unassembled WGS sequence"/>
</dbReference>
<organism evidence="2 3">
    <name type="scientific">Telmatospirillum siberiense</name>
    <dbReference type="NCBI Taxonomy" id="382514"/>
    <lineage>
        <taxon>Bacteria</taxon>
        <taxon>Pseudomonadati</taxon>
        <taxon>Pseudomonadota</taxon>
        <taxon>Alphaproteobacteria</taxon>
        <taxon>Rhodospirillales</taxon>
        <taxon>Rhodospirillaceae</taxon>
        <taxon>Telmatospirillum</taxon>
    </lineage>
</organism>
<evidence type="ECO:0000313" key="3">
    <source>
        <dbReference type="Proteomes" id="UP000233293"/>
    </source>
</evidence>
<dbReference type="PROSITE" id="PS51257">
    <property type="entry name" value="PROKAR_LIPOPROTEIN"/>
    <property type="match status" value="1"/>
</dbReference>
<keyword evidence="3" id="KW-1185">Reference proteome</keyword>
<proteinExistence type="predicted"/>
<dbReference type="PROSITE" id="PS51724">
    <property type="entry name" value="SPOR"/>
    <property type="match status" value="1"/>
</dbReference>
<reference evidence="3" key="1">
    <citation type="submission" date="2017-12" db="EMBL/GenBank/DDBJ databases">
        <title>Draft genome sequence of Telmatospirillum siberiense 26-4b1T, an acidotolerant peatland alphaproteobacterium potentially involved in sulfur cycling.</title>
        <authorList>
            <person name="Hausmann B."/>
            <person name="Pjevac P."/>
            <person name="Schreck K."/>
            <person name="Herbold C.W."/>
            <person name="Daims H."/>
            <person name="Wagner M."/>
            <person name="Pester M."/>
            <person name="Loy A."/>
        </authorList>
    </citation>
    <scope>NUCLEOTIDE SEQUENCE [LARGE SCALE GENOMIC DNA]</scope>
    <source>
        <strain evidence="3">26-4b1</strain>
    </source>
</reference>
<gene>
    <name evidence="2" type="ORF">CWS72_23000</name>
</gene>
<comment type="caution">
    <text evidence="2">The sequence shown here is derived from an EMBL/GenBank/DDBJ whole genome shotgun (WGS) entry which is preliminary data.</text>
</comment>
<evidence type="ECO:0000313" key="2">
    <source>
        <dbReference type="EMBL" id="PKU22222.1"/>
    </source>
</evidence>
<accession>A0A2N3PP98</accession>
<dbReference type="EMBL" id="PIUM01000036">
    <property type="protein sequence ID" value="PKU22222.1"/>
    <property type="molecule type" value="Genomic_DNA"/>
</dbReference>
<protein>
    <recommendedName>
        <fullName evidence="1">SPOR domain-containing protein</fullName>
    </recommendedName>
</protein>
<dbReference type="OrthoDB" id="7338235at2"/>
<dbReference type="AlphaFoldDB" id="A0A2N3PP98"/>
<dbReference type="GO" id="GO:0042834">
    <property type="term" value="F:peptidoglycan binding"/>
    <property type="evidence" value="ECO:0007669"/>
    <property type="project" value="InterPro"/>
</dbReference>
<name>A0A2N3PP98_9PROT</name>
<sequence length="395" mass="42422">MKKLFWFGAGMLALSGCTILTDAVTQDIAVRSNPPGANCSLTRDGVLLGRANPTPGSVLIRMDNSRDITVSCSLSGYQDASRVINRGLGELVWIGGSSGWGTTAPRGADAKYENPVVINLVPAPAEAVASRLPGASLGDLANEGDANIILRFQTLERLFDEGLITREEYNRRRGANLGALLRYTAAPPAIDLSRSAPKPEQVVDRLRYLAVAFEEKSISAREQTAERTIILDALLPATPRFKADPPPPVTDELQAAAVVGRLERLAAANVINAKEQAKEREAVFRSVQAARASAEAAASAAVGVLPPPTQPRGPGVMLGSYSSENQARLAWASLQLTHAAELGSLRSEIKQVRLRRRGVTYYLNVGTLQSRQEAIALCKTLKSRRQFCKPTVFGK</sequence>